<keyword evidence="2" id="KW-1185">Reference proteome</keyword>
<dbReference type="Pfam" id="PF02945">
    <property type="entry name" value="Endonuclease_7"/>
    <property type="match status" value="1"/>
</dbReference>
<dbReference type="InterPro" id="IPR044925">
    <property type="entry name" value="His-Me_finger_sf"/>
</dbReference>
<protein>
    <recommendedName>
        <fullName evidence="3">Recombination endonuclease VII</fullName>
    </recommendedName>
</protein>
<dbReference type="SUPFAM" id="SSF54060">
    <property type="entry name" value="His-Me finger endonucleases"/>
    <property type="match status" value="1"/>
</dbReference>
<name>A0ABN3UDV1_9ACTN</name>
<evidence type="ECO:0000313" key="2">
    <source>
        <dbReference type="Proteomes" id="UP001501842"/>
    </source>
</evidence>
<gene>
    <name evidence="1" type="ORF">GCM10010439_45220</name>
</gene>
<dbReference type="InterPro" id="IPR038563">
    <property type="entry name" value="Endonuclease_7_sf"/>
</dbReference>
<dbReference type="RefSeq" id="WP_344452626.1">
    <property type="nucleotide sequence ID" value="NZ_BAAATZ010000019.1"/>
</dbReference>
<sequence>MNDQEAGTKWCTGCEEGKPVSAFGVDRRQSDGLARQCKPCANEAARVNRRKRLEGRGRVVREPASLEGMPVNGKKCPDCVEVKPVEAFGLNKTNRDGRAAYCKPCARRRSQEGYRERLSRKGIAVREKYEVPSGHKRCPSCAEVKPHSEWHRARVNSDGFASECKSCRKERGAREHLKRSYGLTPEDVRKMSEFQDGLCAICCEGPAEHVDHDHETGEVRDLLCFNCNTMLGKAGDDWRRLQRAQSYLLWHKLGHIPVAEGL</sequence>
<comment type="caution">
    <text evidence="1">The sequence shown here is derived from an EMBL/GenBank/DDBJ whole genome shotgun (WGS) entry which is preliminary data.</text>
</comment>
<evidence type="ECO:0000313" key="1">
    <source>
        <dbReference type="EMBL" id="GAA2730948.1"/>
    </source>
</evidence>
<accession>A0ABN3UDV1</accession>
<reference evidence="1 2" key="1">
    <citation type="journal article" date="2019" name="Int. J. Syst. Evol. Microbiol.">
        <title>The Global Catalogue of Microorganisms (GCM) 10K type strain sequencing project: providing services to taxonomists for standard genome sequencing and annotation.</title>
        <authorList>
            <consortium name="The Broad Institute Genomics Platform"/>
            <consortium name="The Broad Institute Genome Sequencing Center for Infectious Disease"/>
            <person name="Wu L."/>
            <person name="Ma J."/>
        </authorList>
    </citation>
    <scope>NUCLEOTIDE SEQUENCE [LARGE SCALE GENOMIC DNA]</scope>
    <source>
        <strain evidence="1 2">JCM 8201</strain>
    </source>
</reference>
<dbReference type="InterPro" id="IPR004211">
    <property type="entry name" value="Endonuclease_7"/>
</dbReference>
<proteinExistence type="predicted"/>
<organism evidence="1 2">
    <name type="scientific">Actinocorallia aurantiaca</name>
    <dbReference type="NCBI Taxonomy" id="46204"/>
    <lineage>
        <taxon>Bacteria</taxon>
        <taxon>Bacillati</taxon>
        <taxon>Actinomycetota</taxon>
        <taxon>Actinomycetes</taxon>
        <taxon>Streptosporangiales</taxon>
        <taxon>Thermomonosporaceae</taxon>
        <taxon>Actinocorallia</taxon>
    </lineage>
</organism>
<dbReference type="Proteomes" id="UP001501842">
    <property type="component" value="Unassembled WGS sequence"/>
</dbReference>
<evidence type="ECO:0008006" key="3">
    <source>
        <dbReference type="Google" id="ProtNLM"/>
    </source>
</evidence>
<dbReference type="EMBL" id="BAAATZ010000019">
    <property type="protein sequence ID" value="GAA2730948.1"/>
    <property type="molecule type" value="Genomic_DNA"/>
</dbReference>
<dbReference type="Gene3D" id="3.40.1800.10">
    <property type="entry name" value="His-Me finger endonucleases"/>
    <property type="match status" value="1"/>
</dbReference>